<sequence>MTTSTTPAVPTRQRLPFVVPLLALGTFLMITTEYIVAGLLQEIAADLGVGLAQVGLLITAFAVGMIVGSPVMALATLRLPRRATLVFALVVFAAGHVMAALGSDFGIVLLARVITALAAGAFWSVAAVVATQAAGPANSSRALGVMMSGVGLATVAGVPLGSFAGQLLGWRGTFWALAILSLLAAPVIARFTPADTRSHVPSVRAEVRAIMTGRMAILVIATVLATGGYMTAFSYLSPLATDRAGMPTWAVPLLFVVFGLGAIIGTNLAGRYADKHPVTTFITATAGTVVLMGLLVPFSTNAFGMFVLMFLLGIAGMGIPPVGTGLAVRFAHGAPTLAAAVSVSAFNGGTAIGTWFGAKALESTLGVLGPLTIAIIMAVLGLLTLPVLARTRATSQHGAEASL</sequence>
<feature type="transmembrane region" description="Helical" evidence="6">
    <location>
        <begin position="142"/>
        <end position="168"/>
    </location>
</feature>
<evidence type="ECO:0000259" key="7">
    <source>
        <dbReference type="PROSITE" id="PS50850"/>
    </source>
</evidence>
<dbReference type="PANTHER" id="PTHR43124">
    <property type="entry name" value="PURINE EFFLUX PUMP PBUE"/>
    <property type="match status" value="1"/>
</dbReference>
<feature type="transmembrane region" description="Helical" evidence="6">
    <location>
        <begin position="249"/>
        <end position="270"/>
    </location>
</feature>
<evidence type="ECO:0000313" key="9">
    <source>
        <dbReference type="Proteomes" id="UP001500102"/>
    </source>
</evidence>
<dbReference type="Gene3D" id="1.20.1250.20">
    <property type="entry name" value="MFS general substrate transporter like domains"/>
    <property type="match status" value="1"/>
</dbReference>
<proteinExistence type="predicted"/>
<accession>A0ABN2ZPT8</accession>
<dbReference type="PROSITE" id="PS50850">
    <property type="entry name" value="MFS"/>
    <property type="match status" value="1"/>
</dbReference>
<keyword evidence="4 6" id="KW-1133">Transmembrane helix</keyword>
<feature type="transmembrane region" description="Helical" evidence="6">
    <location>
        <begin position="368"/>
        <end position="389"/>
    </location>
</feature>
<dbReference type="InterPro" id="IPR020846">
    <property type="entry name" value="MFS_dom"/>
</dbReference>
<evidence type="ECO:0000256" key="1">
    <source>
        <dbReference type="ARBA" id="ARBA00004651"/>
    </source>
</evidence>
<feature type="transmembrane region" description="Helical" evidence="6">
    <location>
        <begin position="84"/>
        <end position="101"/>
    </location>
</feature>
<comment type="subcellular location">
    <subcellularLocation>
        <location evidence="1">Cell membrane</location>
        <topology evidence="1">Multi-pass membrane protein</topology>
    </subcellularLocation>
</comment>
<keyword evidence="5 6" id="KW-0472">Membrane</keyword>
<comment type="caution">
    <text evidence="8">The sequence shown here is derived from an EMBL/GenBank/DDBJ whole genome shotgun (WGS) entry which is preliminary data.</text>
</comment>
<feature type="transmembrane region" description="Helical" evidence="6">
    <location>
        <begin position="302"/>
        <end position="322"/>
    </location>
</feature>
<evidence type="ECO:0000256" key="5">
    <source>
        <dbReference type="ARBA" id="ARBA00023136"/>
    </source>
</evidence>
<feature type="transmembrane region" description="Helical" evidence="6">
    <location>
        <begin position="215"/>
        <end position="237"/>
    </location>
</feature>
<dbReference type="InterPro" id="IPR001958">
    <property type="entry name" value="Tet-R_TetA/multi-R_MdtG-like"/>
</dbReference>
<evidence type="ECO:0000313" key="8">
    <source>
        <dbReference type="EMBL" id="GAA2145608.1"/>
    </source>
</evidence>
<feature type="transmembrane region" description="Helical" evidence="6">
    <location>
        <begin position="334"/>
        <end position="356"/>
    </location>
</feature>
<dbReference type="Proteomes" id="UP001500102">
    <property type="component" value="Unassembled WGS sequence"/>
</dbReference>
<feature type="transmembrane region" description="Helical" evidence="6">
    <location>
        <begin position="21"/>
        <end position="40"/>
    </location>
</feature>
<dbReference type="SUPFAM" id="SSF103473">
    <property type="entry name" value="MFS general substrate transporter"/>
    <property type="match status" value="1"/>
</dbReference>
<keyword evidence="2" id="KW-1003">Cell membrane</keyword>
<feature type="transmembrane region" description="Helical" evidence="6">
    <location>
        <begin position="277"/>
        <end position="296"/>
    </location>
</feature>
<organism evidence="8 9">
    <name type="scientific">Arthrobacter humicola</name>
    <dbReference type="NCBI Taxonomy" id="409291"/>
    <lineage>
        <taxon>Bacteria</taxon>
        <taxon>Bacillati</taxon>
        <taxon>Actinomycetota</taxon>
        <taxon>Actinomycetes</taxon>
        <taxon>Micrococcales</taxon>
        <taxon>Micrococcaceae</taxon>
        <taxon>Arthrobacter</taxon>
    </lineage>
</organism>
<name>A0ABN2ZPT8_9MICC</name>
<feature type="transmembrane region" description="Helical" evidence="6">
    <location>
        <begin position="174"/>
        <end position="194"/>
    </location>
</feature>
<feature type="transmembrane region" description="Helical" evidence="6">
    <location>
        <begin position="107"/>
        <end position="130"/>
    </location>
</feature>
<dbReference type="InterPro" id="IPR011701">
    <property type="entry name" value="MFS"/>
</dbReference>
<keyword evidence="3 6" id="KW-0812">Transmembrane</keyword>
<dbReference type="EMBL" id="BAAAQB010000041">
    <property type="protein sequence ID" value="GAA2145608.1"/>
    <property type="molecule type" value="Genomic_DNA"/>
</dbReference>
<gene>
    <name evidence="8" type="ORF">GCM10009825_38430</name>
</gene>
<feature type="domain" description="Major facilitator superfamily (MFS) profile" evidence="7">
    <location>
        <begin position="18"/>
        <end position="392"/>
    </location>
</feature>
<dbReference type="InterPro" id="IPR036259">
    <property type="entry name" value="MFS_trans_sf"/>
</dbReference>
<dbReference type="Pfam" id="PF07690">
    <property type="entry name" value="MFS_1"/>
    <property type="match status" value="1"/>
</dbReference>
<dbReference type="PANTHER" id="PTHR43124:SF3">
    <property type="entry name" value="CHLORAMPHENICOL EFFLUX PUMP RV0191"/>
    <property type="match status" value="1"/>
</dbReference>
<reference evidence="9" key="1">
    <citation type="journal article" date="2019" name="Int. J. Syst. Evol. Microbiol.">
        <title>The Global Catalogue of Microorganisms (GCM) 10K type strain sequencing project: providing services to taxonomists for standard genome sequencing and annotation.</title>
        <authorList>
            <consortium name="The Broad Institute Genomics Platform"/>
            <consortium name="The Broad Institute Genome Sequencing Center for Infectious Disease"/>
            <person name="Wu L."/>
            <person name="Ma J."/>
        </authorList>
    </citation>
    <scope>NUCLEOTIDE SEQUENCE [LARGE SCALE GENOMIC DNA]</scope>
    <source>
        <strain evidence="9">JCM 15921</strain>
    </source>
</reference>
<dbReference type="CDD" id="cd17324">
    <property type="entry name" value="MFS_NepI_like"/>
    <property type="match status" value="1"/>
</dbReference>
<feature type="transmembrane region" description="Helical" evidence="6">
    <location>
        <begin position="52"/>
        <end position="77"/>
    </location>
</feature>
<dbReference type="InterPro" id="IPR050189">
    <property type="entry name" value="MFS_Efflux_Transporters"/>
</dbReference>
<evidence type="ECO:0000256" key="2">
    <source>
        <dbReference type="ARBA" id="ARBA00022475"/>
    </source>
</evidence>
<evidence type="ECO:0000256" key="6">
    <source>
        <dbReference type="SAM" id="Phobius"/>
    </source>
</evidence>
<keyword evidence="9" id="KW-1185">Reference proteome</keyword>
<evidence type="ECO:0000256" key="4">
    <source>
        <dbReference type="ARBA" id="ARBA00022989"/>
    </source>
</evidence>
<protein>
    <submittedName>
        <fullName evidence="8">MFS transporter</fullName>
    </submittedName>
</protein>
<evidence type="ECO:0000256" key="3">
    <source>
        <dbReference type="ARBA" id="ARBA00022692"/>
    </source>
</evidence>
<dbReference type="PRINTS" id="PR01035">
    <property type="entry name" value="TCRTETA"/>
</dbReference>
<dbReference type="RefSeq" id="WP_344367989.1">
    <property type="nucleotide sequence ID" value="NZ_BAAAQB010000041.1"/>
</dbReference>